<dbReference type="Gene3D" id="1.10.1130.10">
    <property type="entry name" value="Flavocytochrome C3, Chain A"/>
    <property type="match status" value="1"/>
</dbReference>
<dbReference type="PANTHER" id="PTHR35038:SF6">
    <property type="entry name" value="SURFACE LOCALIZED DECAHEME CYTOCHROME C LIPOPROTEIN"/>
    <property type="match status" value="1"/>
</dbReference>
<accession>A0ABZ0D513</accession>
<feature type="domain" description="Doubled CXXCH motif" evidence="4">
    <location>
        <begin position="214"/>
        <end position="251"/>
    </location>
</feature>
<feature type="signal peptide" evidence="3">
    <location>
        <begin position="1"/>
        <end position="22"/>
    </location>
</feature>
<dbReference type="InterPro" id="IPR053875">
    <property type="entry name" value="Cytochrom_c_NrfB-like_dom"/>
</dbReference>
<sequence>MRAAVLLAWCLWGCGVATAVCAADEAQDPSASCVRCHAPLGQPDLKQGAHTVHREARGSGCTSCHGPSVSHANKPPGAARRAPPDRQFGGSTPPAEQSGVCLACHRGNSRHALWPGSAHETANVACTDCHRLHAAEDAVLTRQAEPQACAGCHREQQAKFRKAFRHPLPEGAMGCSDCHAVHGSAGPKLVRRDSTNATCHGCHADKRGPFVQPHEPVMDDCATCHDPHGSSVTGMLRVRMPLLCQQCHTPHVAGGVGALGGQRGVYTPAVPGGTPLVTGQSNGKNVVTMWQGRSCMNCHVQIHGSNNPAAGPLLLR</sequence>
<feature type="region of interest" description="Disordered" evidence="2">
    <location>
        <begin position="57"/>
        <end position="94"/>
    </location>
</feature>
<dbReference type="RefSeq" id="WP_316703516.1">
    <property type="nucleotide sequence ID" value="NZ_CP136336.1"/>
</dbReference>
<dbReference type="SUPFAM" id="SSF48695">
    <property type="entry name" value="Multiheme cytochromes"/>
    <property type="match status" value="1"/>
</dbReference>
<keyword evidence="1 3" id="KW-0732">Signal</keyword>
<dbReference type="InterPro" id="IPR036280">
    <property type="entry name" value="Multihaem_cyt_sf"/>
</dbReference>
<dbReference type="Gene3D" id="3.90.10.10">
    <property type="entry name" value="Cytochrome C3"/>
    <property type="match status" value="1"/>
</dbReference>
<evidence type="ECO:0000256" key="2">
    <source>
        <dbReference type="SAM" id="MobiDB-lite"/>
    </source>
</evidence>
<organism evidence="6 7">
    <name type="scientific">Piscinibacter gummiphilus</name>
    <dbReference type="NCBI Taxonomy" id="946333"/>
    <lineage>
        <taxon>Bacteria</taxon>
        <taxon>Pseudomonadati</taxon>
        <taxon>Pseudomonadota</taxon>
        <taxon>Betaproteobacteria</taxon>
        <taxon>Burkholderiales</taxon>
        <taxon>Sphaerotilaceae</taxon>
        <taxon>Piscinibacter</taxon>
    </lineage>
</organism>
<reference evidence="6 7" key="1">
    <citation type="submission" date="2023-10" db="EMBL/GenBank/DDBJ databases">
        <title>Bacteria for the degradation of biodegradable plastic PBAT(Polybutylene adipate terephthalate).</title>
        <authorList>
            <person name="Weon H.-Y."/>
            <person name="Yeon J."/>
        </authorList>
    </citation>
    <scope>NUCLEOTIDE SEQUENCE [LARGE SCALE GENOMIC DNA]</scope>
    <source>
        <strain evidence="6 7">SBD 7-3</strain>
    </source>
</reference>
<dbReference type="InterPro" id="IPR010177">
    <property type="entry name" value="Paired_CXXCH_1"/>
</dbReference>
<feature type="domain" description="Cytochrome c-type protein NrfB-like" evidence="5">
    <location>
        <begin position="61"/>
        <end position="141"/>
    </location>
</feature>
<dbReference type="Proteomes" id="UP001303946">
    <property type="component" value="Chromosome"/>
</dbReference>
<evidence type="ECO:0000259" key="4">
    <source>
        <dbReference type="Pfam" id="PF09699"/>
    </source>
</evidence>
<evidence type="ECO:0000313" key="7">
    <source>
        <dbReference type="Proteomes" id="UP001303946"/>
    </source>
</evidence>
<dbReference type="PANTHER" id="PTHR35038">
    <property type="entry name" value="DISSIMILATORY SULFITE REDUCTASE SIRA"/>
    <property type="match status" value="1"/>
</dbReference>
<evidence type="ECO:0000256" key="1">
    <source>
        <dbReference type="ARBA" id="ARBA00022729"/>
    </source>
</evidence>
<evidence type="ECO:0000256" key="3">
    <source>
        <dbReference type="SAM" id="SignalP"/>
    </source>
</evidence>
<evidence type="ECO:0000313" key="6">
    <source>
        <dbReference type="EMBL" id="WOB10616.1"/>
    </source>
</evidence>
<proteinExistence type="predicted"/>
<name>A0ABZ0D513_9BURK</name>
<feature type="chain" id="PRO_5047313875" evidence="3">
    <location>
        <begin position="23"/>
        <end position="316"/>
    </location>
</feature>
<evidence type="ECO:0000259" key="5">
    <source>
        <dbReference type="Pfam" id="PF22678"/>
    </source>
</evidence>
<dbReference type="NCBIfam" id="TIGR03508">
    <property type="entry name" value="decahem_SO"/>
    <property type="match status" value="1"/>
</dbReference>
<dbReference type="Pfam" id="PF22678">
    <property type="entry name" value="Cytochrom_c_NrfB-like"/>
    <property type="match status" value="1"/>
</dbReference>
<keyword evidence="7" id="KW-1185">Reference proteome</keyword>
<gene>
    <name evidence="6" type="ORF">RXV79_11285</name>
</gene>
<dbReference type="InterPro" id="IPR051829">
    <property type="entry name" value="Multiheme_Cytochr_ET"/>
</dbReference>
<dbReference type="EMBL" id="CP136336">
    <property type="protein sequence ID" value="WOB10616.1"/>
    <property type="molecule type" value="Genomic_DNA"/>
</dbReference>
<dbReference type="InterPro" id="IPR020015">
    <property type="entry name" value="Decahaem_cyt-c_DmsE"/>
</dbReference>
<dbReference type="Pfam" id="PF09699">
    <property type="entry name" value="Paired_CXXCH_1"/>
    <property type="match status" value="2"/>
</dbReference>
<dbReference type="NCBIfam" id="TIGR01905">
    <property type="entry name" value="paired_CXXCH_1"/>
    <property type="match status" value="3"/>
</dbReference>
<protein>
    <submittedName>
        <fullName evidence="6">DmsE family decaheme c-type cytochrome</fullName>
    </submittedName>
</protein>
<feature type="domain" description="Doubled CXXCH motif" evidence="4">
    <location>
        <begin position="170"/>
        <end position="207"/>
    </location>
</feature>